<feature type="repeat" description="TPR" evidence="3">
    <location>
        <begin position="1309"/>
        <end position="1342"/>
    </location>
</feature>
<reference evidence="5" key="1">
    <citation type="submission" date="2021-02" db="EMBL/GenBank/DDBJ databases">
        <authorList>
            <person name="Nowell W R."/>
        </authorList>
    </citation>
    <scope>NUCLEOTIDE SEQUENCE</scope>
</reference>
<organism evidence="5 6">
    <name type="scientific">Rotaria magnacalcarata</name>
    <dbReference type="NCBI Taxonomy" id="392030"/>
    <lineage>
        <taxon>Eukaryota</taxon>
        <taxon>Metazoa</taxon>
        <taxon>Spiralia</taxon>
        <taxon>Gnathifera</taxon>
        <taxon>Rotifera</taxon>
        <taxon>Eurotatoria</taxon>
        <taxon>Bdelloidea</taxon>
        <taxon>Philodinida</taxon>
        <taxon>Philodinidae</taxon>
        <taxon>Rotaria</taxon>
    </lineage>
</organism>
<dbReference type="Proteomes" id="UP000663842">
    <property type="component" value="Unassembled WGS sequence"/>
</dbReference>
<dbReference type="InterPro" id="IPR039226">
    <property type="entry name" value="Ski3/TTC37"/>
</dbReference>
<dbReference type="PROSITE" id="PS50181">
    <property type="entry name" value="FBOX"/>
    <property type="match status" value="1"/>
</dbReference>
<dbReference type="Gene3D" id="1.25.40.10">
    <property type="entry name" value="Tetratricopeptide repeat domain"/>
    <property type="match status" value="6"/>
</dbReference>
<feature type="domain" description="F-box" evidence="4">
    <location>
        <begin position="76"/>
        <end position="126"/>
    </location>
</feature>
<accession>A0A819IHQ2</accession>
<keyword evidence="1" id="KW-0677">Repeat</keyword>
<name>A0A819IHQ2_9BILA</name>
<dbReference type="PROSITE" id="PS50005">
    <property type="entry name" value="TPR"/>
    <property type="match status" value="2"/>
</dbReference>
<keyword evidence="2 3" id="KW-0802">TPR repeat</keyword>
<comment type="caution">
    <text evidence="5">The sequence shown here is derived from an EMBL/GenBank/DDBJ whole genome shotgun (WGS) entry which is preliminary data.</text>
</comment>
<dbReference type="PANTHER" id="PTHR15704:SF7">
    <property type="entry name" value="SUPERKILLER COMPLEX PROTEIN 3"/>
    <property type="match status" value="1"/>
</dbReference>
<feature type="repeat" description="TPR" evidence="3">
    <location>
        <begin position="1046"/>
        <end position="1079"/>
    </location>
</feature>
<dbReference type="InterPro" id="IPR001810">
    <property type="entry name" value="F-box_dom"/>
</dbReference>
<dbReference type="SUPFAM" id="SSF48452">
    <property type="entry name" value="TPR-like"/>
    <property type="match status" value="3"/>
</dbReference>
<gene>
    <name evidence="5" type="ORF">UXM345_LOCUS11226</name>
</gene>
<evidence type="ECO:0000256" key="3">
    <source>
        <dbReference type="PROSITE-ProRule" id="PRU00339"/>
    </source>
</evidence>
<dbReference type="GO" id="GO:0006401">
    <property type="term" value="P:RNA catabolic process"/>
    <property type="evidence" value="ECO:0007669"/>
    <property type="project" value="InterPro"/>
</dbReference>
<dbReference type="Pfam" id="PF13181">
    <property type="entry name" value="TPR_8"/>
    <property type="match status" value="1"/>
</dbReference>
<dbReference type="GO" id="GO:0055087">
    <property type="term" value="C:Ski complex"/>
    <property type="evidence" value="ECO:0007669"/>
    <property type="project" value="InterPro"/>
</dbReference>
<protein>
    <recommendedName>
        <fullName evidence="4">F-box domain-containing protein</fullName>
    </recommendedName>
</protein>
<evidence type="ECO:0000313" key="5">
    <source>
        <dbReference type="EMBL" id="CAF3913781.1"/>
    </source>
</evidence>
<dbReference type="PANTHER" id="PTHR15704">
    <property type="entry name" value="SUPERKILLER 3 PROTEIN-RELATED"/>
    <property type="match status" value="1"/>
</dbReference>
<dbReference type="InterPro" id="IPR011990">
    <property type="entry name" value="TPR-like_helical_dom_sf"/>
</dbReference>
<evidence type="ECO:0000259" key="4">
    <source>
        <dbReference type="PROSITE" id="PS50181"/>
    </source>
</evidence>
<dbReference type="EMBL" id="CAJOBF010001106">
    <property type="protein sequence ID" value="CAF3913781.1"/>
    <property type="molecule type" value="Genomic_DNA"/>
</dbReference>
<evidence type="ECO:0000256" key="1">
    <source>
        <dbReference type="ARBA" id="ARBA00022737"/>
    </source>
</evidence>
<sequence>MLSSEINFIDELSYRQIQCELKKRRLSSTGKKIIIVKRLKVAYENEIIKSMPINNMFFFIEMYLFYIEKLGQLSKVTKFHDLPNEIYREIFDYLCSFDIMHSFHGLNHRLSEVIRDIPMKLNFNSLSQIEYKRVLKHVVPKIIDQSMSIEIGQSYKINRCFSSLYSSESLIDSFIQSLDFNQFVNLQFLSLTSPSQSQLELLSSVIPNMLSLRSLRLLEQNDLSKLNETICKLVLANNSYYSHDKRCHRKHLFIETNLPFKTLTLLHKYFINKISFDCIHIDIRCALFYYPRALTHIDCSGLSNLISNMTYFKIDMKYGTFQTTFDFIQRFSTIHHLSVKTVLEAYANGHQWAELLAQMPNLIKLDLDIHLDSYKSDQELQTFQTKFWSERQWIVQFVESHHFSSSNYKLFFLKNKMASAASADPTVIAKEIKAQLKQARELFNQKDYSAALKLCEAIVKKDKTCYTGWIMIAACAQELKQFHQAESALHKAIELDENQSVVYQGIVQLSERAPGFLNESDITSAFRKLCSLTRPTDPTKFFDHAKKYIEYLKKKIEVQPVTTNEQTNPYRIQLAELCKEIVEEKRLQLNQDDERHYRLLSTEILATMKTISTILNEFLSSNYFWLSQSSSDNVLRLNYYEKYIQSICQMGRSSADIVDYCNECLALFPNSRIAQNTIIIINLETLLPQIYDSLAPIAKLTDALNRIRSDENSQVSIPAICGKAYFSIRNGKYSTALESLLNLNEEDGYHLVIILKMVCYAHLHIIKETIDMVSIARTKLTNFIVKDVVSSIESLIDLCLAMITYDQGLYDKSIQLFEKLHHVTNKFHNRAVYGQFNAYIKLNKPAEGRTCYDTIKDNLEPNQELSCRLQLALLEEYPSELLKIVQAALKEANENEELFELTVQGWLSVGQAYLSIQRSNDMFDKDQCKYAFDKAIELDEYFWESYACLSRFYNEIEQSLPEALAYSKRAFELNENIESVQITYVDNLLQAEQIYDAIEILERILAMNNMKTWAHFRYGLVSLRINNVYNAVKALQIVSRRPPVSGATWSALGDAHLHTNNLKTALSCYHKATSLERETLYSLTRQAFTMTLLGRFIEAISLFDEVIDQSPKYLLARKGKGEAHLYLAIQQVGLYKDQSAVIQVQQSLTAFHDAVCLQSNYACLWKKYGDACMLLHPVNDDLIYIRLPSLTKKFDENKIKDPDGCIVLRKIDLLQRAQKCYMQAIRLKSRSAVYWSCLAQCVYIQARYNSDEQRLLVLALEYMKVAISLKPNDHLIWNALGVIAAHPVMNESGLAQHCFFKSLQLQRSAVVYTNLGFLYYRHENIDLANKAFSKAQQTDPAHALAWIGQALIAEKIDYNESIDLYRHCVDLSNHSQGLYGYGKVIAHLLIKPNNKSTDIYRYSIDYLNGNQRAADALTKYIQRNPADINALQCLAILHEFNQRFTQATNAYKLALSHMNQQNELSNVIRNDYARVKCRSGDTQLDAFVLTDNKVTLLNVLWLAVAYGKMNKQTEAIEILKSVIDDSATSNKDRSVLLTFLGLHQRKIDPQAAVKTLFKSYSTKPVCSSAVTALCAMGMIIADNRISAAALKEMPKLTDSNYTMDIHLLTCLSMLLSNKTREVYSYTMNAVCYYPWLTWTWILALIARIQTGNPKGVLQMIEGICCSNFSTVDEKMTIFVAKALHHISVERNEHILHLFQMLIMHRPALLDLRISLAQYIQNFDSLFGQSLLP</sequence>
<dbReference type="InterPro" id="IPR019734">
    <property type="entry name" value="TPR_rpt"/>
</dbReference>
<dbReference type="SMART" id="SM00028">
    <property type="entry name" value="TPR"/>
    <property type="match status" value="8"/>
</dbReference>
<dbReference type="Pfam" id="PF13174">
    <property type="entry name" value="TPR_6"/>
    <property type="match status" value="1"/>
</dbReference>
<evidence type="ECO:0000256" key="2">
    <source>
        <dbReference type="ARBA" id="ARBA00022803"/>
    </source>
</evidence>
<evidence type="ECO:0000313" key="6">
    <source>
        <dbReference type="Proteomes" id="UP000663842"/>
    </source>
</evidence>
<proteinExistence type="predicted"/>